<dbReference type="EMBL" id="QLII01000001">
    <property type="protein sequence ID" value="RAI77691.1"/>
    <property type="molecule type" value="Genomic_DNA"/>
</dbReference>
<keyword evidence="1" id="KW-0472">Membrane</keyword>
<gene>
    <name evidence="2" type="ORF">HMF3257_32520</name>
</gene>
<evidence type="ECO:0008006" key="4">
    <source>
        <dbReference type="Google" id="ProtNLM"/>
    </source>
</evidence>
<organism evidence="2 3">
    <name type="scientific">Spirosoma telluris</name>
    <dbReference type="NCBI Taxonomy" id="2183553"/>
    <lineage>
        <taxon>Bacteria</taxon>
        <taxon>Pseudomonadati</taxon>
        <taxon>Bacteroidota</taxon>
        <taxon>Cytophagia</taxon>
        <taxon>Cytophagales</taxon>
        <taxon>Cytophagaceae</taxon>
        <taxon>Spirosoma</taxon>
    </lineage>
</organism>
<comment type="caution">
    <text evidence="2">The sequence shown here is derived from an EMBL/GenBank/DDBJ whole genome shotgun (WGS) entry which is preliminary data.</text>
</comment>
<evidence type="ECO:0000313" key="3">
    <source>
        <dbReference type="Proteomes" id="UP000249016"/>
    </source>
</evidence>
<dbReference type="RefSeq" id="WP_111348564.1">
    <property type="nucleotide sequence ID" value="NZ_QLII01000001.1"/>
</dbReference>
<feature type="transmembrane region" description="Helical" evidence="1">
    <location>
        <begin position="12"/>
        <end position="35"/>
    </location>
</feature>
<keyword evidence="1" id="KW-0812">Transmembrane</keyword>
<protein>
    <recommendedName>
        <fullName evidence="4">DUF4267 domain-containing protein</fullName>
    </recommendedName>
</protein>
<accession>A0A327NQI1</accession>
<keyword evidence="3" id="KW-1185">Reference proteome</keyword>
<name>A0A327NQI1_9BACT</name>
<dbReference type="OrthoDB" id="74134at2"/>
<keyword evidence="1" id="KW-1133">Transmembrane helix</keyword>
<proteinExistence type="predicted"/>
<feature type="transmembrane region" description="Helical" evidence="1">
    <location>
        <begin position="55"/>
        <end position="76"/>
    </location>
</feature>
<dbReference type="AlphaFoldDB" id="A0A327NQI1"/>
<sequence length="146" mass="16244">MQIKQVRWVQATLLYLGVTNVFPGIWALFLPHSFYTSFPGLGRVWVAIDGPYNEHLIRDVGGFFLALAVLSFLTLLAPRLVSVRATAICLLTFNLPHLLYHLAHLHMLPFIDQAGNVAALSAGVLLPILLLLHRPIFKQSPQSLLP</sequence>
<reference evidence="2 3" key="1">
    <citation type="submission" date="2018-06" db="EMBL/GenBank/DDBJ databases">
        <title>Spirosoma sp. HMF3257 Genome sequencing and assembly.</title>
        <authorList>
            <person name="Kang H."/>
            <person name="Cha I."/>
            <person name="Kim H."/>
            <person name="Kang J."/>
            <person name="Joh K."/>
        </authorList>
    </citation>
    <scope>NUCLEOTIDE SEQUENCE [LARGE SCALE GENOMIC DNA]</scope>
    <source>
        <strain evidence="2 3">HMF3257</strain>
    </source>
</reference>
<evidence type="ECO:0000313" key="2">
    <source>
        <dbReference type="EMBL" id="RAI77691.1"/>
    </source>
</evidence>
<dbReference type="Proteomes" id="UP000249016">
    <property type="component" value="Unassembled WGS sequence"/>
</dbReference>
<feature type="transmembrane region" description="Helical" evidence="1">
    <location>
        <begin position="114"/>
        <end position="132"/>
    </location>
</feature>
<evidence type="ECO:0000256" key="1">
    <source>
        <dbReference type="SAM" id="Phobius"/>
    </source>
</evidence>